<proteinExistence type="predicted"/>
<dbReference type="PANTHER" id="PTHR35569">
    <property type="entry name" value="CYANAMIDE HYDRATASE DDI2-RELATED"/>
    <property type="match status" value="1"/>
</dbReference>
<reference evidence="2" key="1">
    <citation type="submission" date="2019-06" db="EMBL/GenBank/DDBJ databases">
        <authorList>
            <person name="Le Quere A."/>
            <person name="Colella S."/>
        </authorList>
    </citation>
    <scope>NUCLEOTIDE SEQUENCE</scope>
    <source>
        <strain evidence="2">EmedicaeMD41</strain>
    </source>
</reference>
<protein>
    <recommendedName>
        <fullName evidence="1">HD domain-containing protein</fullName>
    </recommendedName>
</protein>
<dbReference type="Proteomes" id="UP000507954">
    <property type="component" value="Unassembled WGS sequence"/>
</dbReference>
<accession>A0A508WRM5</accession>
<organism evidence="2">
    <name type="scientific">Sinorhizobium medicae</name>
    <dbReference type="NCBI Taxonomy" id="110321"/>
    <lineage>
        <taxon>Bacteria</taxon>
        <taxon>Pseudomonadati</taxon>
        <taxon>Pseudomonadota</taxon>
        <taxon>Alphaproteobacteria</taxon>
        <taxon>Hyphomicrobiales</taxon>
        <taxon>Rhizobiaceae</taxon>
        <taxon>Sinorhizobium/Ensifer group</taxon>
        <taxon>Sinorhizobium</taxon>
    </lineage>
</organism>
<gene>
    <name evidence="2" type="ORF">EMEDMD4_1080005</name>
</gene>
<dbReference type="EMBL" id="CABFNB010000011">
    <property type="protein sequence ID" value="VTZ59427.1"/>
    <property type="molecule type" value="Genomic_DNA"/>
</dbReference>
<name>A0A508WRM5_9HYPH</name>
<evidence type="ECO:0000259" key="1">
    <source>
        <dbReference type="Pfam" id="PF01966"/>
    </source>
</evidence>
<dbReference type="InterPro" id="IPR003607">
    <property type="entry name" value="HD/PDEase_dom"/>
</dbReference>
<sequence length="215" mass="24200">MEDQKTRLLAGVVIPDTDVVRLAWEFAEARCEPYLFNHVVRSWLFATSIASIQNVEHDREVLAIGALLHDVTLNMSFRGPRRFEVEAADIAREFAIDAGLEPRRVQLVWDCVALNSTPSIGLYKEAEVSLCTAGICLDVVGLGYERVRAVEMKAITTAFPRLDLKKRMTKCFCHMAEAAPLTTYDNFLRDFGLRYVDGYSPPSSVDFVMNTPFES</sequence>
<dbReference type="Gene3D" id="1.10.3210.10">
    <property type="entry name" value="Hypothetical protein af1432"/>
    <property type="match status" value="1"/>
</dbReference>
<feature type="domain" description="HD" evidence="1">
    <location>
        <begin position="36"/>
        <end position="120"/>
    </location>
</feature>
<dbReference type="SUPFAM" id="SSF109604">
    <property type="entry name" value="HD-domain/PDEase-like"/>
    <property type="match status" value="1"/>
</dbReference>
<dbReference type="RefSeq" id="WP_024324904.1">
    <property type="nucleotide sequence ID" value="NZ_CABFNB010000011.1"/>
</dbReference>
<dbReference type="Pfam" id="PF01966">
    <property type="entry name" value="HD"/>
    <property type="match status" value="1"/>
</dbReference>
<dbReference type="InterPro" id="IPR006674">
    <property type="entry name" value="HD_domain"/>
</dbReference>
<dbReference type="CDD" id="cd00077">
    <property type="entry name" value="HDc"/>
    <property type="match status" value="1"/>
</dbReference>
<dbReference type="AlphaFoldDB" id="A0A508WRM5"/>
<evidence type="ECO:0000313" key="2">
    <source>
        <dbReference type="EMBL" id="VTZ59427.1"/>
    </source>
</evidence>
<dbReference type="PANTHER" id="PTHR35569:SF1">
    <property type="entry name" value="CYANAMIDE HYDRATASE DDI2-RELATED"/>
    <property type="match status" value="1"/>
</dbReference>